<evidence type="ECO:0000313" key="6">
    <source>
        <dbReference type="Proteomes" id="UP000011058"/>
    </source>
</evidence>
<dbReference type="GO" id="GO:0004866">
    <property type="term" value="F:endopeptidase inhibitor activity"/>
    <property type="evidence" value="ECO:0007669"/>
    <property type="project" value="InterPro"/>
</dbReference>
<dbReference type="RefSeq" id="WP_015333729.1">
    <property type="nucleotide sequence ID" value="NC_020054.1"/>
</dbReference>
<evidence type="ECO:0000259" key="4">
    <source>
        <dbReference type="Pfam" id="PF07715"/>
    </source>
</evidence>
<dbReference type="PANTHER" id="PTHR30069">
    <property type="entry name" value="TONB-DEPENDENT OUTER MEMBRANE RECEPTOR"/>
    <property type="match status" value="1"/>
</dbReference>
<keyword evidence="2" id="KW-1134">Transmembrane beta strand</keyword>
<dbReference type="STRING" id="1166018.FAES_4631"/>
<dbReference type="GO" id="GO:0015344">
    <property type="term" value="F:siderophore uptake transmembrane transporter activity"/>
    <property type="evidence" value="ECO:0007669"/>
    <property type="project" value="TreeGrafter"/>
</dbReference>
<evidence type="ECO:0000313" key="5">
    <source>
        <dbReference type="EMBL" id="CCH02630.1"/>
    </source>
</evidence>
<comment type="similarity">
    <text evidence="2">Belongs to the TonB-dependent receptor family.</text>
</comment>
<keyword evidence="6" id="KW-1185">Reference proteome</keyword>
<dbReference type="Gene3D" id="2.170.130.10">
    <property type="entry name" value="TonB-dependent receptor, plug domain"/>
    <property type="match status" value="1"/>
</dbReference>
<dbReference type="InterPro" id="IPR012910">
    <property type="entry name" value="Plug_dom"/>
</dbReference>
<evidence type="ECO:0000256" key="2">
    <source>
        <dbReference type="PROSITE-ProRule" id="PRU01360"/>
    </source>
</evidence>
<dbReference type="HOGENOM" id="CLU_013214_1_0_10"/>
<evidence type="ECO:0000259" key="3">
    <source>
        <dbReference type="Pfam" id="PF01835"/>
    </source>
</evidence>
<dbReference type="Proteomes" id="UP000011058">
    <property type="component" value="Chromosome"/>
</dbReference>
<dbReference type="SUPFAM" id="SSF56935">
    <property type="entry name" value="Porins"/>
    <property type="match status" value="1"/>
</dbReference>
<dbReference type="InterPro" id="IPR037066">
    <property type="entry name" value="Plug_dom_sf"/>
</dbReference>
<dbReference type="Gene3D" id="2.60.40.1930">
    <property type="match status" value="1"/>
</dbReference>
<reference evidence="5 6" key="1">
    <citation type="journal article" date="2012" name="J. Bacteriol.">
        <title>Genome Sequence of Fibrella aestuarina BUZ 2T, a Filamentous Marine Bacterium.</title>
        <authorList>
            <person name="Filippini M."/>
            <person name="Qi W."/>
            <person name="Blom J."/>
            <person name="Goesmann A."/>
            <person name="Smits T.H."/>
            <person name="Bagheri H.C."/>
        </authorList>
    </citation>
    <scope>NUCLEOTIDE SEQUENCE [LARGE SCALE GENOMIC DNA]</scope>
    <source>
        <strain evidence="6">BUZ 2T</strain>
    </source>
</reference>
<keyword evidence="2" id="KW-0998">Cell outer membrane</keyword>
<dbReference type="KEGG" id="fae:FAES_4631"/>
<dbReference type="Pfam" id="PF01835">
    <property type="entry name" value="MG2"/>
    <property type="match status" value="1"/>
</dbReference>
<dbReference type="GO" id="GO:0044718">
    <property type="term" value="P:siderophore transmembrane transport"/>
    <property type="evidence" value="ECO:0007669"/>
    <property type="project" value="TreeGrafter"/>
</dbReference>
<dbReference type="InterPro" id="IPR002890">
    <property type="entry name" value="MG2"/>
</dbReference>
<dbReference type="PATRIC" id="fig|1166018.3.peg.1598"/>
<feature type="domain" description="TonB-dependent receptor plug" evidence="4">
    <location>
        <begin position="630"/>
        <end position="723"/>
    </location>
</feature>
<gene>
    <name evidence="5" type="ORF">FAES_4631</name>
</gene>
<dbReference type="AlphaFoldDB" id="I0KES7"/>
<dbReference type="OrthoDB" id="679547at2"/>
<dbReference type="GO" id="GO:0009279">
    <property type="term" value="C:cell outer membrane"/>
    <property type="evidence" value="ECO:0007669"/>
    <property type="project" value="UniProtKB-SubCell"/>
</dbReference>
<keyword evidence="2" id="KW-0812">Transmembrane</keyword>
<evidence type="ECO:0000256" key="1">
    <source>
        <dbReference type="ARBA" id="ARBA00022729"/>
    </source>
</evidence>
<organism evidence="5 6">
    <name type="scientific">Fibrella aestuarina BUZ 2</name>
    <dbReference type="NCBI Taxonomy" id="1166018"/>
    <lineage>
        <taxon>Bacteria</taxon>
        <taxon>Pseudomonadati</taxon>
        <taxon>Bacteroidota</taxon>
        <taxon>Cytophagia</taxon>
        <taxon>Cytophagales</taxon>
        <taxon>Spirosomataceae</taxon>
        <taxon>Fibrella</taxon>
    </lineage>
</organism>
<keyword evidence="2" id="KW-0472">Membrane</keyword>
<keyword evidence="1" id="KW-0732">Signal</keyword>
<dbReference type="eggNOG" id="COG1629">
    <property type="taxonomic scope" value="Bacteria"/>
</dbReference>
<name>I0KES7_9BACT</name>
<feature type="domain" description="Macroglobulin" evidence="3">
    <location>
        <begin position="51"/>
        <end position="146"/>
    </location>
</feature>
<protein>
    <submittedName>
        <fullName evidence="5">Uncharacterized protein</fullName>
    </submittedName>
</protein>
<dbReference type="EMBL" id="HE796683">
    <property type="protein sequence ID" value="CCH02630.1"/>
    <property type="molecule type" value="Genomic_DNA"/>
</dbReference>
<comment type="subcellular location">
    <subcellularLocation>
        <location evidence="2">Cell outer membrane</location>
        <topology evidence="2">Multi-pass membrane protein</topology>
    </subcellularLocation>
</comment>
<keyword evidence="2" id="KW-0813">Transport</keyword>
<dbReference type="eggNOG" id="COG2373">
    <property type="taxonomic scope" value="Bacteria"/>
</dbReference>
<proteinExistence type="inferred from homology"/>
<dbReference type="InterPro" id="IPR039426">
    <property type="entry name" value="TonB-dep_rcpt-like"/>
</dbReference>
<accession>I0KES7</accession>
<dbReference type="PANTHER" id="PTHR30069:SF29">
    <property type="entry name" value="HEMOGLOBIN AND HEMOGLOBIN-HAPTOGLOBIN-BINDING PROTEIN 1-RELATED"/>
    <property type="match status" value="1"/>
</dbReference>
<dbReference type="Pfam" id="PF07715">
    <property type="entry name" value="Plug"/>
    <property type="match status" value="1"/>
</dbReference>
<sequence>MPLFRFRPLLLMYGGVLCLLAVVAFRAADEDPINRILDKIRLYTEQYPHEKAYLHTDRNAYLPGETIWLKSYLFLGGNRNIDSASGTVYVDLINPNGRRILLDTRLRQTGGVGEGYLTLPDSMPTGRYTLRGYTNWMRNFSEDWYFRKTVDIISPKSPAPSGSMGDDQLRFDMQFLPEGGQLVTGLTSRVGFKAVSSSGVGLDVHGFVLADKDTVIGFDSQHLGMGQFQFMPEAGKTYTAYVRPAGTTTPYTSYTMPAPAASGYVMLVDNLGSKENIRVYVTHNVEPTAPASGTSGAKLSIVAQVNGQPVHAAQAPISRKSFMVPIPRTKCPEGIVQITLFDDKGKPVSERLAYSSQNDQINLTVTPRRPTVGPRQRIDLDVTATDMAGKPVAANLSMAVTDAHQQPKPRPYGPTLLTYLLLTSDLTGYIEQPGYYFDPANKDRLLKLDLLLATQGWRRFTWDKVLAETLAATQYPVDPGLTLTGTVYRGTSRNPAANVALTVMMTRKDSTRDLFTATSDVQGRFLVAEAELVDTTSVFVQASQGNNRNFTVTLDKLFSPAVRLVRPPFVPFDVAYDELAEFLKRQGEYQAIEAQIRRNREIQLQAVVVKAKKADPYAQQRGLFGRPDASIKVDDINSAGALTVFDILRARVAGVTVTGTGMDASVQIRGAANFSGPIEPQFMIDGMPVDKSAVASMSPRDVAYIDVIKGAGAAMLGSRGAGGGINVITRRGGDTGDYLNKVVPGVRVEKVVGYMPKREFYAPRYDNPTPEEKVRPDYRATLYWAPMVKTDASGKATVSFFASDAKTTLNIHTEGTTLTGQPGAGETTLKVQ</sequence>
<dbReference type="PROSITE" id="PS52016">
    <property type="entry name" value="TONB_DEPENDENT_REC_3"/>
    <property type="match status" value="1"/>
</dbReference>